<dbReference type="SUPFAM" id="SSF52540">
    <property type="entry name" value="P-loop containing nucleoside triphosphate hydrolases"/>
    <property type="match status" value="1"/>
</dbReference>
<sequence length="466" mass="54532">MIYSHKVLWMTNKTVYPGSFLLNELKPLDMHPILSTIFVLIGIISLICHGFVFCLLCAKRNFDYEQSMIFGYSINQILDAIRFTIRGLRYKVMNNWVYIPLVPVIECLTTNFELPLVRILIYIVLTKGDDKMMQICPHSELFPQSYRNLRTYFNSIFYNVDVVVIFFIILYSNVHRKAVQMEERIQYKERTHAIYRIIIFAITDILFHPKFLLIYIPLINLSHNRKWRFYNNSGMESVKIIVVGESGCGKTSFVQALLGSPTADPPATLGCSVDVTLYQYAPSVEKQLYFIELWDISGSSCYEDIRKMFYYNVDGIVFVYSLADGKSSERAVNWIVEVLTRCEKISKQPILFDREQYAIEEKPLLVVGTNFDRKDDVLHHNIKQPVVSNFKSYFDSESETVLLNCRLRIMPRSISENQIHRFFDRVIEKKFRLQRLFLYSPIVGTPSTAKTLLKKHRPPAEIIYRR</sequence>
<keyword evidence="3" id="KW-0812">Transmembrane</keyword>
<feature type="transmembrane region" description="Helical" evidence="3">
    <location>
        <begin position="96"/>
        <end position="125"/>
    </location>
</feature>
<name>A0A0V1ELF5_TRIPS</name>
<evidence type="ECO:0000313" key="4">
    <source>
        <dbReference type="EMBL" id="KRY74645.1"/>
    </source>
</evidence>
<evidence type="ECO:0000256" key="2">
    <source>
        <dbReference type="ARBA" id="ARBA00023134"/>
    </source>
</evidence>
<organism evidence="4">
    <name type="scientific">Trichinella pseudospiralis</name>
    <name type="common">Parasitic roundworm</name>
    <dbReference type="NCBI Taxonomy" id="6337"/>
    <lineage>
        <taxon>Eukaryota</taxon>
        <taxon>Metazoa</taxon>
        <taxon>Ecdysozoa</taxon>
        <taxon>Nematoda</taxon>
        <taxon>Enoplea</taxon>
        <taxon>Dorylaimia</taxon>
        <taxon>Trichinellida</taxon>
        <taxon>Trichinellidae</taxon>
        <taxon>Trichinella</taxon>
    </lineage>
</organism>
<evidence type="ECO:0000256" key="3">
    <source>
        <dbReference type="SAM" id="Phobius"/>
    </source>
</evidence>
<dbReference type="EMBL" id="JYDR01000023">
    <property type="protein sequence ID" value="KRY74645.1"/>
    <property type="molecule type" value="Genomic_DNA"/>
</dbReference>
<protein>
    <submittedName>
        <fullName evidence="4">Rab-like protein 3</fullName>
    </submittedName>
</protein>
<feature type="transmembrane region" description="Helical" evidence="3">
    <location>
        <begin position="193"/>
        <end position="216"/>
    </location>
</feature>
<dbReference type="Pfam" id="PF08477">
    <property type="entry name" value="Roc"/>
    <property type="match status" value="1"/>
</dbReference>
<keyword evidence="2" id="KW-0342">GTP-binding</keyword>
<dbReference type="PRINTS" id="PR00449">
    <property type="entry name" value="RASTRNSFRMNG"/>
</dbReference>
<dbReference type="GO" id="GO:0005525">
    <property type="term" value="F:GTP binding"/>
    <property type="evidence" value="ECO:0007669"/>
    <property type="project" value="UniProtKB-KW"/>
</dbReference>
<feature type="transmembrane region" description="Helical" evidence="3">
    <location>
        <begin position="33"/>
        <end position="58"/>
    </location>
</feature>
<evidence type="ECO:0000256" key="1">
    <source>
        <dbReference type="ARBA" id="ARBA00022741"/>
    </source>
</evidence>
<feature type="transmembrane region" description="Helical" evidence="3">
    <location>
        <begin position="152"/>
        <end position="172"/>
    </location>
</feature>
<dbReference type="InterPro" id="IPR027417">
    <property type="entry name" value="P-loop_NTPase"/>
</dbReference>
<comment type="caution">
    <text evidence="4">The sequence shown here is derived from an EMBL/GenBank/DDBJ whole genome shotgun (WGS) entry which is preliminary data.</text>
</comment>
<dbReference type="AlphaFoldDB" id="A0A0V1ELF5"/>
<keyword evidence="3" id="KW-1133">Transmembrane helix</keyword>
<keyword evidence="3" id="KW-0472">Membrane</keyword>
<proteinExistence type="predicted"/>
<dbReference type="SMART" id="SM00175">
    <property type="entry name" value="RAB"/>
    <property type="match status" value="1"/>
</dbReference>
<dbReference type="PANTHER" id="PTHR24073">
    <property type="entry name" value="DRAB5-RELATED"/>
    <property type="match status" value="1"/>
</dbReference>
<accession>A0A0V1ELF5</accession>
<keyword evidence="1" id="KW-0547">Nucleotide-binding</keyword>
<dbReference type="Gene3D" id="3.40.50.300">
    <property type="entry name" value="P-loop containing nucleotide triphosphate hydrolases"/>
    <property type="match status" value="1"/>
</dbReference>
<dbReference type="Proteomes" id="UP000054632">
    <property type="component" value="Unassembled WGS sequence"/>
</dbReference>
<gene>
    <name evidence="4" type="primary">RABL3</name>
    <name evidence="4" type="ORF">T4A_10711</name>
</gene>
<reference evidence="4" key="1">
    <citation type="submission" date="2015-01" db="EMBL/GenBank/DDBJ databases">
        <title>Evolution of Trichinella species and genotypes.</title>
        <authorList>
            <person name="Korhonen P.K."/>
            <person name="Edoardo P."/>
            <person name="Giuseppe L.R."/>
            <person name="Gasser R.B."/>
        </authorList>
    </citation>
    <scope>NUCLEOTIDE SEQUENCE [LARGE SCALE GENOMIC DNA]</scope>
    <source>
        <strain evidence="4">ISS13</strain>
    </source>
</reference>